<evidence type="ECO:0000313" key="1">
    <source>
        <dbReference type="EMBL" id="KAI0060206.1"/>
    </source>
</evidence>
<gene>
    <name evidence="1" type="ORF">BV25DRAFT_1828014</name>
</gene>
<sequence length="56" mass="6810">MRLNELYECTALNHVVRRPSRFQGVTLYEKDSHAHRLLRYLWIRRRLRWNGGWGAG</sequence>
<comment type="caution">
    <text evidence="1">The sequence shown here is derived from an EMBL/GenBank/DDBJ whole genome shotgun (WGS) entry which is preliminary data.</text>
</comment>
<keyword evidence="2" id="KW-1185">Reference proteome</keyword>
<dbReference type="EMBL" id="MU277220">
    <property type="protein sequence ID" value="KAI0060206.1"/>
    <property type="molecule type" value="Genomic_DNA"/>
</dbReference>
<proteinExistence type="predicted"/>
<organism evidence="1 2">
    <name type="scientific">Artomyces pyxidatus</name>
    <dbReference type="NCBI Taxonomy" id="48021"/>
    <lineage>
        <taxon>Eukaryota</taxon>
        <taxon>Fungi</taxon>
        <taxon>Dikarya</taxon>
        <taxon>Basidiomycota</taxon>
        <taxon>Agaricomycotina</taxon>
        <taxon>Agaricomycetes</taxon>
        <taxon>Russulales</taxon>
        <taxon>Auriscalpiaceae</taxon>
        <taxon>Artomyces</taxon>
    </lineage>
</organism>
<dbReference type="Proteomes" id="UP000814140">
    <property type="component" value="Unassembled WGS sequence"/>
</dbReference>
<reference evidence="1" key="1">
    <citation type="submission" date="2021-03" db="EMBL/GenBank/DDBJ databases">
        <authorList>
            <consortium name="DOE Joint Genome Institute"/>
            <person name="Ahrendt S."/>
            <person name="Looney B.P."/>
            <person name="Miyauchi S."/>
            <person name="Morin E."/>
            <person name="Drula E."/>
            <person name="Courty P.E."/>
            <person name="Chicoki N."/>
            <person name="Fauchery L."/>
            <person name="Kohler A."/>
            <person name="Kuo A."/>
            <person name="Labutti K."/>
            <person name="Pangilinan J."/>
            <person name="Lipzen A."/>
            <person name="Riley R."/>
            <person name="Andreopoulos W."/>
            <person name="He G."/>
            <person name="Johnson J."/>
            <person name="Barry K.W."/>
            <person name="Grigoriev I.V."/>
            <person name="Nagy L."/>
            <person name="Hibbett D."/>
            <person name="Henrissat B."/>
            <person name="Matheny P.B."/>
            <person name="Labbe J."/>
            <person name="Martin F."/>
        </authorList>
    </citation>
    <scope>NUCLEOTIDE SEQUENCE</scope>
    <source>
        <strain evidence="1">HHB10654</strain>
    </source>
</reference>
<protein>
    <submittedName>
        <fullName evidence="1">Uncharacterized protein</fullName>
    </submittedName>
</protein>
<accession>A0ACB8SW97</accession>
<reference evidence="1" key="2">
    <citation type="journal article" date="2022" name="New Phytol.">
        <title>Evolutionary transition to the ectomycorrhizal habit in the genomes of a hyperdiverse lineage of mushroom-forming fungi.</title>
        <authorList>
            <person name="Looney B."/>
            <person name="Miyauchi S."/>
            <person name="Morin E."/>
            <person name="Drula E."/>
            <person name="Courty P.E."/>
            <person name="Kohler A."/>
            <person name="Kuo A."/>
            <person name="LaButti K."/>
            <person name="Pangilinan J."/>
            <person name="Lipzen A."/>
            <person name="Riley R."/>
            <person name="Andreopoulos W."/>
            <person name="He G."/>
            <person name="Johnson J."/>
            <person name="Nolan M."/>
            <person name="Tritt A."/>
            <person name="Barry K.W."/>
            <person name="Grigoriev I.V."/>
            <person name="Nagy L.G."/>
            <person name="Hibbett D."/>
            <person name="Henrissat B."/>
            <person name="Matheny P.B."/>
            <person name="Labbe J."/>
            <person name="Martin F.M."/>
        </authorList>
    </citation>
    <scope>NUCLEOTIDE SEQUENCE</scope>
    <source>
        <strain evidence="1">HHB10654</strain>
    </source>
</reference>
<evidence type="ECO:0000313" key="2">
    <source>
        <dbReference type="Proteomes" id="UP000814140"/>
    </source>
</evidence>
<name>A0ACB8SW97_9AGAM</name>